<evidence type="ECO:0000256" key="6">
    <source>
        <dbReference type="ARBA" id="ARBA00023136"/>
    </source>
</evidence>
<feature type="transmembrane region" description="Helical" evidence="7">
    <location>
        <begin position="162"/>
        <end position="183"/>
    </location>
</feature>
<dbReference type="GO" id="GO:0022857">
    <property type="term" value="F:transmembrane transporter activity"/>
    <property type="evidence" value="ECO:0007669"/>
    <property type="project" value="InterPro"/>
</dbReference>
<dbReference type="EMBL" id="MRTP01000010">
    <property type="protein sequence ID" value="OMF50576.1"/>
    <property type="molecule type" value="Genomic_DNA"/>
</dbReference>
<protein>
    <submittedName>
        <fullName evidence="9">MFS transporter</fullName>
    </submittedName>
</protein>
<evidence type="ECO:0000256" key="5">
    <source>
        <dbReference type="ARBA" id="ARBA00022989"/>
    </source>
</evidence>
<feature type="transmembrane region" description="Helical" evidence="7">
    <location>
        <begin position="269"/>
        <end position="288"/>
    </location>
</feature>
<reference evidence="9 10" key="1">
    <citation type="submission" date="2016-11" db="EMBL/GenBank/DDBJ databases">
        <title>Paenibacillus species isolates.</title>
        <authorList>
            <person name="Beno S.M."/>
        </authorList>
    </citation>
    <scope>NUCLEOTIDE SEQUENCE [LARGE SCALE GENOMIC DNA]</scope>
    <source>
        <strain evidence="9 10">FSL R5-0378</strain>
    </source>
</reference>
<dbReference type="AlphaFoldDB" id="A0A1R1EFI5"/>
<dbReference type="InterPro" id="IPR020846">
    <property type="entry name" value="MFS_dom"/>
</dbReference>
<dbReference type="CDD" id="cd17324">
    <property type="entry name" value="MFS_NepI_like"/>
    <property type="match status" value="1"/>
</dbReference>
<dbReference type="Gene3D" id="1.20.1250.20">
    <property type="entry name" value="MFS general substrate transporter like domains"/>
    <property type="match status" value="2"/>
</dbReference>
<dbReference type="STRING" id="297318.BK138_26610"/>
<sequence length="389" mass="41407">MNKMGLVYLLAFGAFVMGTAEMVVMGILGMISNDLNVSVGTAGQLVTLYAVVFAIGTPILVSLTGKMKRKRLLLLTFTLFVIGNLVAFFSPNFTVLMISRMILAASQGVYTVVALMVGSSLVEPQKQGNAIGIIYMGFSTALVAGTPLGTIIGEYWGWRPVFMLIAALSVLAMIGIAAWMPKVQEQKPTSIRDQLLALKDRRMVSGLMITFFWIAGYQLMFTYIAPFLETAVGMNTTMISTALFVCGLFAVMGSRLGGYGADKWGIGKTLLISLLLHAAALAVLPLAAATMVSALIILAVWFGAAWMTTPAQQYYLISLSPKTSGLALGLNSSMLQLGMAVGAGVGGWVANQTSLMQLGWVGAVSILLSVITALYSFSLKSRKESVLSN</sequence>
<gene>
    <name evidence="9" type="ORF">BK138_26610</name>
</gene>
<name>A0A1R1EFI5_9BACL</name>
<dbReference type="RefSeq" id="WP_076173864.1">
    <property type="nucleotide sequence ID" value="NZ_MRTP01000010.1"/>
</dbReference>
<evidence type="ECO:0000256" key="1">
    <source>
        <dbReference type="ARBA" id="ARBA00004651"/>
    </source>
</evidence>
<comment type="subcellular location">
    <subcellularLocation>
        <location evidence="1">Cell membrane</location>
        <topology evidence="1">Multi-pass membrane protein</topology>
    </subcellularLocation>
</comment>
<dbReference type="SUPFAM" id="SSF103473">
    <property type="entry name" value="MFS general substrate transporter"/>
    <property type="match status" value="1"/>
</dbReference>
<evidence type="ECO:0000256" key="4">
    <source>
        <dbReference type="ARBA" id="ARBA00022692"/>
    </source>
</evidence>
<evidence type="ECO:0000313" key="10">
    <source>
        <dbReference type="Proteomes" id="UP000187172"/>
    </source>
</evidence>
<proteinExistence type="predicted"/>
<evidence type="ECO:0000259" key="8">
    <source>
        <dbReference type="PROSITE" id="PS50850"/>
    </source>
</evidence>
<evidence type="ECO:0000256" key="3">
    <source>
        <dbReference type="ARBA" id="ARBA00022475"/>
    </source>
</evidence>
<dbReference type="PANTHER" id="PTHR43124:SF10">
    <property type="entry name" value="PURINE EFFLUX PUMP PBUE"/>
    <property type="match status" value="1"/>
</dbReference>
<feature type="transmembrane region" description="Helical" evidence="7">
    <location>
        <begin position="7"/>
        <end position="31"/>
    </location>
</feature>
<evidence type="ECO:0000313" key="9">
    <source>
        <dbReference type="EMBL" id="OMF50576.1"/>
    </source>
</evidence>
<feature type="transmembrane region" description="Helical" evidence="7">
    <location>
        <begin position="37"/>
        <end position="60"/>
    </location>
</feature>
<feature type="transmembrane region" description="Helical" evidence="7">
    <location>
        <begin position="237"/>
        <end position="257"/>
    </location>
</feature>
<feature type="transmembrane region" description="Helical" evidence="7">
    <location>
        <begin position="101"/>
        <end position="122"/>
    </location>
</feature>
<feature type="transmembrane region" description="Helical" evidence="7">
    <location>
        <begin position="355"/>
        <end position="377"/>
    </location>
</feature>
<dbReference type="GO" id="GO:0005886">
    <property type="term" value="C:plasma membrane"/>
    <property type="evidence" value="ECO:0007669"/>
    <property type="project" value="UniProtKB-SubCell"/>
</dbReference>
<dbReference type="PANTHER" id="PTHR43124">
    <property type="entry name" value="PURINE EFFLUX PUMP PBUE"/>
    <property type="match status" value="1"/>
</dbReference>
<feature type="domain" description="Major facilitator superfamily (MFS) profile" evidence="8">
    <location>
        <begin position="6"/>
        <end position="384"/>
    </location>
</feature>
<dbReference type="Pfam" id="PF07690">
    <property type="entry name" value="MFS_1"/>
    <property type="match status" value="1"/>
</dbReference>
<keyword evidence="4 7" id="KW-0812">Transmembrane</keyword>
<feature type="transmembrane region" description="Helical" evidence="7">
    <location>
        <begin position="72"/>
        <end position="89"/>
    </location>
</feature>
<feature type="transmembrane region" description="Helical" evidence="7">
    <location>
        <begin position="328"/>
        <end position="349"/>
    </location>
</feature>
<feature type="transmembrane region" description="Helical" evidence="7">
    <location>
        <begin position="134"/>
        <end position="156"/>
    </location>
</feature>
<evidence type="ECO:0000256" key="7">
    <source>
        <dbReference type="SAM" id="Phobius"/>
    </source>
</evidence>
<evidence type="ECO:0000256" key="2">
    <source>
        <dbReference type="ARBA" id="ARBA00022448"/>
    </source>
</evidence>
<dbReference type="InterPro" id="IPR050189">
    <property type="entry name" value="MFS_Efflux_Transporters"/>
</dbReference>
<accession>A0A1R1EFI5</accession>
<comment type="caution">
    <text evidence="9">The sequence shown here is derived from an EMBL/GenBank/DDBJ whole genome shotgun (WGS) entry which is preliminary data.</text>
</comment>
<dbReference type="Proteomes" id="UP000187172">
    <property type="component" value="Unassembled WGS sequence"/>
</dbReference>
<dbReference type="InterPro" id="IPR036259">
    <property type="entry name" value="MFS_trans_sf"/>
</dbReference>
<dbReference type="InterPro" id="IPR011701">
    <property type="entry name" value="MFS"/>
</dbReference>
<keyword evidence="3" id="KW-1003">Cell membrane</keyword>
<feature type="transmembrane region" description="Helical" evidence="7">
    <location>
        <begin position="294"/>
        <end position="316"/>
    </location>
</feature>
<keyword evidence="6 7" id="KW-0472">Membrane</keyword>
<organism evidence="9 10">
    <name type="scientific">Paenibacillus rhizosphaerae</name>
    <dbReference type="NCBI Taxonomy" id="297318"/>
    <lineage>
        <taxon>Bacteria</taxon>
        <taxon>Bacillati</taxon>
        <taxon>Bacillota</taxon>
        <taxon>Bacilli</taxon>
        <taxon>Bacillales</taxon>
        <taxon>Paenibacillaceae</taxon>
        <taxon>Paenibacillus</taxon>
    </lineage>
</organism>
<keyword evidence="2" id="KW-0813">Transport</keyword>
<keyword evidence="10" id="KW-1185">Reference proteome</keyword>
<feature type="transmembrane region" description="Helical" evidence="7">
    <location>
        <begin position="204"/>
        <end position="225"/>
    </location>
</feature>
<keyword evidence="5 7" id="KW-1133">Transmembrane helix</keyword>
<dbReference type="PROSITE" id="PS50850">
    <property type="entry name" value="MFS"/>
    <property type="match status" value="1"/>
</dbReference>